<dbReference type="Proteomes" id="UP000189580">
    <property type="component" value="Chromosome b"/>
</dbReference>
<sequence length="1061" mass="120285">MNLLAILGFSRLEGTTLETTKLLSDFINFQFDDFNGDSLTENEAWQRHSKSIKSLQTIAFNDFPELRVLALSNFGSIHNRIDLEEHLLPLSLEKLRQLASKVGIRYSYPEERKINDVFNTSQGIFIECFVEKYRIKRTSKEIGHMLEVSLDETGLASTFLEQCDACSAPNGEYPTTYSLSLQYLSIDDFLIRSFNLWKLEYMYHIRTHIDSVAKRIRPRLASSGLKRKKGKEQDNAINYGNGISEDGTEKSRELYLEGSSKFAAKVIGKPVVLDVAPPLVGDDIPSYVRVEVVLDLERTSTEVRKGWESLQEGEILFLTRFEGPVVKSTDGLSRIGLKYLRCGEFVRMLDENNRDIGKGGQSNGRRRKLHINYDARRYDIDETSLFEGFNLVVRNRPVDANFVPVLSSLKKLLEVPFTLPSWLTDIFLGFGHPAAASCISPIANWINFGYTLEDAAHMSEVFPGSIEVEKLTPGAQYKIRQKSADGVIELSNNNDINLWKKPSNAVKFTNKQVEAIFKSIHRGLSVVVTPPGTGKLEVAAQVISILYNNSEGRTLLMARSDAALSHLFKRLAQAGLPEQHLLMLGDHYHSSDSGAVSKFGRLETILQSRRSLLKQVDRLSELMGIPGAYGDSCESSLQFFNLYVEPTWKLYVQDKQAIPFPFEGFSTESSSDMVYLEIRHLFEQLESLRPYELLQTNKERLKYLISRESRVVAMTAAYATRNREELVETGFNYRNVIIMECGQLTELETFIPLTLQKDGNNIHRLVLFGDHHREVPKIKNTILANQAHLNQTALNRFVRLGVPVITLDGQGRSRPEIANLYNWVYKGLTNLPNTEQYEKTNAGLYFTWQFIEVGDYNGQGETETSPGFYQNLGEAENAVALYQYMRLLGYPREKISIISLYEGQKMLIEEIVKKRCTGSLVDNKIFGSPNTVSTIDQYQGEDNDYIILSLVRTKSPGFVSDPRVLTEALSRARLGLYVLGRREVIASSPQVEEFAKRLFPESSGENTNDSTSNDLLVVPGELYHKPLQVRNPVAMQGLAHLGQYVHEMTLKRYEYEQQKHP</sequence>
<dbReference type="EMBL" id="CP014503">
    <property type="protein sequence ID" value="ANB15405.1"/>
    <property type="molecule type" value="Genomic_DNA"/>
</dbReference>
<dbReference type="InterPro" id="IPR041677">
    <property type="entry name" value="DNA2/NAM7_AAA_11"/>
</dbReference>
<evidence type="ECO:0000259" key="4">
    <source>
        <dbReference type="Pfam" id="PF16399"/>
    </source>
</evidence>
<dbReference type="SUPFAM" id="SSF52540">
    <property type="entry name" value="P-loop containing nucleoside triphosphate hydrolases"/>
    <property type="match status" value="1"/>
</dbReference>
<dbReference type="FunFam" id="3.40.50.300:FF:002863">
    <property type="entry name" value="Pre-mRNA-splicing factor cwf11"/>
    <property type="match status" value="1"/>
</dbReference>
<dbReference type="GO" id="GO:0071013">
    <property type="term" value="C:catalytic step 2 spliceosome"/>
    <property type="evidence" value="ECO:0007669"/>
    <property type="project" value="TreeGrafter"/>
</dbReference>
<evidence type="ECO:0000313" key="7">
    <source>
        <dbReference type="Proteomes" id="UP000189580"/>
    </source>
</evidence>
<dbReference type="Pfam" id="PF13087">
    <property type="entry name" value="AAA_12"/>
    <property type="match status" value="1"/>
</dbReference>
<evidence type="ECO:0000313" key="6">
    <source>
        <dbReference type="EMBL" id="ANB15405.1"/>
    </source>
</evidence>
<reference evidence="6 7" key="1">
    <citation type="submission" date="2016-02" db="EMBL/GenBank/DDBJ databases">
        <title>Complete genome sequence and transcriptome regulation of the pentose utilising yeast Sugiyamaella lignohabitans.</title>
        <authorList>
            <person name="Bellasio M."/>
            <person name="Peymann A."/>
            <person name="Valli M."/>
            <person name="Sipitzky M."/>
            <person name="Graf A."/>
            <person name="Sauer M."/>
            <person name="Marx H."/>
            <person name="Mattanovich D."/>
        </authorList>
    </citation>
    <scope>NUCLEOTIDE SEQUENCE [LARGE SCALE GENOMIC DNA]</scope>
    <source>
        <strain evidence="6 7">CBS 10342</strain>
    </source>
</reference>
<keyword evidence="1 6" id="KW-0347">Helicase</keyword>
<dbReference type="Pfam" id="PF13086">
    <property type="entry name" value="AAA_11"/>
    <property type="match status" value="1"/>
</dbReference>
<dbReference type="GO" id="GO:0003729">
    <property type="term" value="F:mRNA binding"/>
    <property type="evidence" value="ECO:0007669"/>
    <property type="project" value="TreeGrafter"/>
</dbReference>
<dbReference type="PANTHER" id="PTHR10887:SF5">
    <property type="entry name" value="RNA HELICASE AQUARIUS"/>
    <property type="match status" value="1"/>
</dbReference>
<dbReference type="InterPro" id="IPR048966">
    <property type="entry name" value="Aquarius_b-barrel"/>
</dbReference>
<evidence type="ECO:0000259" key="5">
    <source>
        <dbReference type="Pfam" id="PF21143"/>
    </source>
</evidence>
<dbReference type="InterPro" id="IPR027417">
    <property type="entry name" value="P-loop_NTPase"/>
</dbReference>
<dbReference type="OrthoDB" id="1879at2759"/>
<dbReference type="InterPro" id="IPR041679">
    <property type="entry name" value="DNA2/NAM7-like_C"/>
</dbReference>
<keyword evidence="1 6" id="KW-0547">Nucleotide-binding</keyword>
<feature type="domain" description="RNA helicase aquarius beta-barrel" evidence="5">
    <location>
        <begin position="249"/>
        <end position="394"/>
    </location>
</feature>
<evidence type="ECO:0000256" key="1">
    <source>
        <dbReference type="ARBA" id="ARBA00022806"/>
    </source>
</evidence>
<accession>A0A167FK74</accession>
<evidence type="ECO:0000259" key="3">
    <source>
        <dbReference type="Pfam" id="PF13087"/>
    </source>
</evidence>
<dbReference type="InterPro" id="IPR045055">
    <property type="entry name" value="DNA2/NAM7-like"/>
</dbReference>
<evidence type="ECO:0000259" key="2">
    <source>
        <dbReference type="Pfam" id="PF13086"/>
    </source>
</evidence>
<name>A0A167FK74_9ASCO</name>
<dbReference type="Gene3D" id="3.40.50.300">
    <property type="entry name" value="P-loop containing nucleotide triphosphate hydrolases"/>
    <property type="match status" value="2"/>
</dbReference>
<dbReference type="Pfam" id="PF16399">
    <property type="entry name" value="Aquarius_N_1st"/>
    <property type="match status" value="1"/>
</dbReference>
<organism evidence="6 7">
    <name type="scientific">Sugiyamaella lignohabitans</name>
    <dbReference type="NCBI Taxonomy" id="796027"/>
    <lineage>
        <taxon>Eukaryota</taxon>
        <taxon>Fungi</taxon>
        <taxon>Dikarya</taxon>
        <taxon>Ascomycota</taxon>
        <taxon>Saccharomycotina</taxon>
        <taxon>Dipodascomycetes</taxon>
        <taxon>Dipodascales</taxon>
        <taxon>Trichomonascaceae</taxon>
        <taxon>Sugiyamaella</taxon>
    </lineage>
</organism>
<dbReference type="InterPro" id="IPR032174">
    <property type="entry name" value="Aquarius_N"/>
</dbReference>
<gene>
    <name evidence="6" type="primary">NAM7</name>
    <name evidence="6" type="ORF">AWJ20_3032</name>
</gene>
<feature type="domain" description="RNA helicase aquarius N-terminal" evidence="4">
    <location>
        <begin position="19"/>
        <end position="133"/>
    </location>
</feature>
<dbReference type="RefSeq" id="XP_018737882.1">
    <property type="nucleotide sequence ID" value="XM_018880023.1"/>
</dbReference>
<dbReference type="GO" id="GO:0003678">
    <property type="term" value="F:DNA helicase activity"/>
    <property type="evidence" value="ECO:0007669"/>
    <property type="project" value="UniProtKB-ARBA"/>
</dbReference>
<dbReference type="InterPro" id="IPR047187">
    <property type="entry name" value="SF1_C_Upf1"/>
</dbReference>
<protein>
    <submittedName>
        <fullName evidence="6">ATP-dependent RNA helicase NAM7</fullName>
    </submittedName>
</protein>
<keyword evidence="1 6" id="KW-0378">Hydrolase</keyword>
<dbReference type="GeneID" id="30035010"/>
<keyword evidence="7" id="KW-1185">Reference proteome</keyword>
<feature type="domain" description="DNA2/NAM7 helicase helicase" evidence="2">
    <location>
        <begin position="508"/>
        <end position="771"/>
    </location>
</feature>
<dbReference type="CDD" id="cd18808">
    <property type="entry name" value="SF1_C_Upf1"/>
    <property type="match status" value="1"/>
</dbReference>
<dbReference type="Pfam" id="PF21143">
    <property type="entry name" value="Aquarius_N_2nd"/>
    <property type="match status" value="1"/>
</dbReference>
<dbReference type="KEGG" id="slb:AWJ20_3032"/>
<dbReference type="PANTHER" id="PTHR10887">
    <property type="entry name" value="DNA2/NAM7 HELICASE FAMILY"/>
    <property type="match status" value="1"/>
</dbReference>
<feature type="domain" description="DNA2/NAM7 helicase-like C-terminal" evidence="3">
    <location>
        <begin position="789"/>
        <end position="982"/>
    </location>
</feature>
<proteinExistence type="predicted"/>
<dbReference type="AlphaFoldDB" id="A0A167FK74"/>
<keyword evidence="1 6" id="KW-0067">ATP-binding</keyword>